<feature type="region of interest" description="Disordered" evidence="1">
    <location>
        <begin position="1"/>
        <end position="21"/>
    </location>
</feature>
<evidence type="ECO:0000313" key="2">
    <source>
        <dbReference type="EMBL" id="PLW06366.1"/>
    </source>
</evidence>
<feature type="region of interest" description="Disordered" evidence="1">
    <location>
        <begin position="58"/>
        <end position="112"/>
    </location>
</feature>
<proteinExistence type="predicted"/>
<organism evidence="2 3">
    <name type="scientific">Puccinia coronata f. sp. avenae</name>
    <dbReference type="NCBI Taxonomy" id="200324"/>
    <lineage>
        <taxon>Eukaryota</taxon>
        <taxon>Fungi</taxon>
        <taxon>Dikarya</taxon>
        <taxon>Basidiomycota</taxon>
        <taxon>Pucciniomycotina</taxon>
        <taxon>Pucciniomycetes</taxon>
        <taxon>Pucciniales</taxon>
        <taxon>Pucciniaceae</taxon>
        <taxon>Puccinia</taxon>
    </lineage>
</organism>
<accession>A0A2N5RZD6</accession>
<reference evidence="2 3" key="1">
    <citation type="submission" date="2017-11" db="EMBL/GenBank/DDBJ databases">
        <title>De novo assembly and phasing of dikaryotic genomes from two isolates of Puccinia coronata f. sp. avenae, the causal agent of oat crown rust.</title>
        <authorList>
            <person name="Miller M.E."/>
            <person name="Zhang Y."/>
            <person name="Omidvar V."/>
            <person name="Sperschneider J."/>
            <person name="Schwessinger B."/>
            <person name="Raley C."/>
            <person name="Palmer J.M."/>
            <person name="Garnica D."/>
            <person name="Upadhyaya N."/>
            <person name="Rathjen J."/>
            <person name="Taylor J.M."/>
            <person name="Park R.F."/>
            <person name="Dodds P.N."/>
            <person name="Hirsch C.D."/>
            <person name="Kianian S.F."/>
            <person name="Figueroa M."/>
        </authorList>
    </citation>
    <scope>NUCLEOTIDE SEQUENCE [LARGE SCALE GENOMIC DNA]</scope>
    <source>
        <strain evidence="2">12SD80</strain>
    </source>
</reference>
<protein>
    <submittedName>
        <fullName evidence="2">Uncharacterized protein</fullName>
    </submittedName>
</protein>
<feature type="compositionally biased region" description="Gly residues" evidence="1">
    <location>
        <begin position="67"/>
        <end position="77"/>
    </location>
</feature>
<name>A0A2N5RZD6_9BASI</name>
<feature type="compositionally biased region" description="Polar residues" evidence="1">
    <location>
        <begin position="101"/>
        <end position="110"/>
    </location>
</feature>
<feature type="compositionally biased region" description="Polar residues" evidence="1">
    <location>
        <begin position="7"/>
        <end position="16"/>
    </location>
</feature>
<evidence type="ECO:0000256" key="1">
    <source>
        <dbReference type="SAM" id="MobiDB-lite"/>
    </source>
</evidence>
<dbReference type="EMBL" id="PGCI01001227">
    <property type="protein sequence ID" value="PLW06366.1"/>
    <property type="molecule type" value="Genomic_DNA"/>
</dbReference>
<dbReference type="AlphaFoldDB" id="A0A2N5RZD6"/>
<sequence>MGAESQAIHQQGQSCQHPGMSRGFTVLDSHATSAYRVITLLTMQSDGHRRQTRAPATHLIGIPGSNSGAGTGAGSGDGTSAVRPLRSSTFIPRGRPGLDTPQPSDPQTADNVPRAATREELVQGHSSDSRIRGNVDGRVLPIPISSRILFIELAPSLYQKIGQENMDSLIAGSKSTHKIWMVLICRRLLLILLIESLRELRLNLSTGTSISSRSRDHSGTSLSSTGREQKWKWRRQLLFILPSTFNNRQHNQPTVIDLCDSDNYFDGSNFEARLLAHGIRSPSSLHPLSSTSSHLFKQLSI</sequence>
<comment type="caution">
    <text evidence="2">The sequence shown here is derived from an EMBL/GenBank/DDBJ whole genome shotgun (WGS) entry which is preliminary data.</text>
</comment>
<gene>
    <name evidence="2" type="ORF">PCASD_22248</name>
</gene>
<evidence type="ECO:0000313" key="3">
    <source>
        <dbReference type="Proteomes" id="UP000235392"/>
    </source>
</evidence>
<dbReference type="Proteomes" id="UP000235392">
    <property type="component" value="Unassembled WGS sequence"/>
</dbReference>